<reference evidence="2 3" key="1">
    <citation type="submission" date="2019-06" db="EMBL/GenBank/DDBJ databases">
        <title>Draft genome sequence of the filamentous fungus Phialemoniopsis curvata isolated from diesel fuel.</title>
        <authorList>
            <person name="Varaljay V.A."/>
            <person name="Lyon W.J."/>
            <person name="Crouch A.L."/>
            <person name="Drake C.E."/>
            <person name="Hollomon J.M."/>
            <person name="Nadeau L.J."/>
            <person name="Nunn H.S."/>
            <person name="Stevenson B.S."/>
            <person name="Bojanowski C.L."/>
            <person name="Crookes-Goodson W.J."/>
        </authorList>
    </citation>
    <scope>NUCLEOTIDE SEQUENCE [LARGE SCALE GENOMIC DNA]</scope>
    <source>
        <strain evidence="2 3">D216</strain>
    </source>
</reference>
<protein>
    <submittedName>
        <fullName evidence="2">Uncharacterized protein</fullName>
    </submittedName>
</protein>
<evidence type="ECO:0000313" key="3">
    <source>
        <dbReference type="Proteomes" id="UP000319257"/>
    </source>
</evidence>
<accession>A0A507B7I1</accession>
<dbReference type="GeneID" id="41968224"/>
<dbReference type="AlphaFoldDB" id="A0A507B7I1"/>
<evidence type="ECO:0000313" key="2">
    <source>
        <dbReference type="EMBL" id="TPX12600.1"/>
    </source>
</evidence>
<feature type="compositionally biased region" description="Basic residues" evidence="1">
    <location>
        <begin position="155"/>
        <end position="166"/>
    </location>
</feature>
<dbReference type="InParanoid" id="A0A507B7I1"/>
<proteinExistence type="predicted"/>
<dbReference type="EMBL" id="SKBQ01000003">
    <property type="protein sequence ID" value="TPX12600.1"/>
    <property type="molecule type" value="Genomic_DNA"/>
</dbReference>
<gene>
    <name evidence="2" type="ORF">E0L32_000777</name>
</gene>
<feature type="region of interest" description="Disordered" evidence="1">
    <location>
        <begin position="147"/>
        <end position="166"/>
    </location>
</feature>
<name>A0A507B7I1_9PEZI</name>
<sequence>MNQQSQQQGHAPGYPNQPQQGYDQELPNEITSLKLPPESSPAAPTQEKKESTAPISRLEKDVLEWRKEMHAEMEKLKVSQRDLAKAVEKDKEAMFREHRTQRAVIRGLGADAFIRHMDDEKEIRKHFQRLRGDVLDALPEMVKAAVDKHDNRGLPPRKRHSGSVNY</sequence>
<feature type="region of interest" description="Disordered" evidence="1">
    <location>
        <begin position="1"/>
        <end position="57"/>
    </location>
</feature>
<evidence type="ECO:0000256" key="1">
    <source>
        <dbReference type="SAM" id="MobiDB-lite"/>
    </source>
</evidence>
<dbReference type="RefSeq" id="XP_030994311.1">
    <property type="nucleotide sequence ID" value="XM_031142553.1"/>
</dbReference>
<organism evidence="2 3">
    <name type="scientific">Thyridium curvatum</name>
    <dbReference type="NCBI Taxonomy" id="1093900"/>
    <lineage>
        <taxon>Eukaryota</taxon>
        <taxon>Fungi</taxon>
        <taxon>Dikarya</taxon>
        <taxon>Ascomycota</taxon>
        <taxon>Pezizomycotina</taxon>
        <taxon>Sordariomycetes</taxon>
        <taxon>Sordariomycetidae</taxon>
        <taxon>Thyridiales</taxon>
        <taxon>Thyridiaceae</taxon>
        <taxon>Thyridium</taxon>
    </lineage>
</organism>
<feature type="compositionally biased region" description="Basic and acidic residues" evidence="1">
    <location>
        <begin position="46"/>
        <end position="57"/>
    </location>
</feature>
<keyword evidence="3" id="KW-1185">Reference proteome</keyword>
<dbReference type="Proteomes" id="UP000319257">
    <property type="component" value="Unassembled WGS sequence"/>
</dbReference>
<comment type="caution">
    <text evidence="2">The sequence shown here is derived from an EMBL/GenBank/DDBJ whole genome shotgun (WGS) entry which is preliminary data.</text>
</comment>